<accession>A0A3D8V8V3</accession>
<dbReference type="SUPFAM" id="SSF141371">
    <property type="entry name" value="PilZ domain-like"/>
    <property type="match status" value="1"/>
</dbReference>
<sequence>MMEEFRRARRRAIQEPVQVVDTMTDTVIGQLSNLSETGMLLIATAPLVEDGLYQLRFNLRGAPHQSSPIEVGAHLLWQDSTSTPGQTWSGFRFITMLESELQQLRHWLESGHGKPM</sequence>
<dbReference type="EMBL" id="QTJR01000014">
    <property type="protein sequence ID" value="RDY65785.1"/>
    <property type="molecule type" value="Genomic_DNA"/>
</dbReference>
<dbReference type="Pfam" id="PF07238">
    <property type="entry name" value="PilZ"/>
    <property type="match status" value="1"/>
</dbReference>
<dbReference type="GO" id="GO:0035438">
    <property type="term" value="F:cyclic-di-GMP binding"/>
    <property type="evidence" value="ECO:0007669"/>
    <property type="project" value="InterPro"/>
</dbReference>
<dbReference type="OrthoDB" id="5625505at2"/>
<dbReference type="RefSeq" id="WP_115844103.1">
    <property type="nucleotide sequence ID" value="NZ_CP046603.1"/>
</dbReference>
<comment type="caution">
    <text evidence="1">The sequence shown here is derived from an EMBL/GenBank/DDBJ whole genome shotgun (WGS) entry which is preliminary data.</text>
</comment>
<organism evidence="1 2">
    <name type="scientific">Lysobacter soli</name>
    <dbReference type="NCBI Taxonomy" id="453783"/>
    <lineage>
        <taxon>Bacteria</taxon>
        <taxon>Pseudomonadati</taxon>
        <taxon>Pseudomonadota</taxon>
        <taxon>Gammaproteobacteria</taxon>
        <taxon>Lysobacterales</taxon>
        <taxon>Lysobacteraceae</taxon>
        <taxon>Lysobacter</taxon>
    </lineage>
</organism>
<evidence type="ECO:0000313" key="1">
    <source>
        <dbReference type="EMBL" id="RDY65785.1"/>
    </source>
</evidence>
<dbReference type="AlphaFoldDB" id="A0A3D8V8V3"/>
<gene>
    <name evidence="1" type="ORF">DX912_16020</name>
</gene>
<dbReference type="Gene3D" id="2.40.10.220">
    <property type="entry name" value="predicted glycosyltransferase like domains"/>
    <property type="match status" value="1"/>
</dbReference>
<dbReference type="Proteomes" id="UP000256829">
    <property type="component" value="Unassembled WGS sequence"/>
</dbReference>
<protein>
    <submittedName>
        <fullName evidence="1">PilZ domain-containing protein</fullName>
    </submittedName>
</protein>
<dbReference type="InterPro" id="IPR009875">
    <property type="entry name" value="PilZ_domain"/>
</dbReference>
<name>A0A3D8V8V3_9GAMM</name>
<evidence type="ECO:0000313" key="2">
    <source>
        <dbReference type="Proteomes" id="UP000256829"/>
    </source>
</evidence>
<proteinExistence type="predicted"/>
<keyword evidence="2" id="KW-1185">Reference proteome</keyword>
<reference evidence="1 2" key="1">
    <citation type="submission" date="2018-08" db="EMBL/GenBank/DDBJ databases">
        <title>Lysobacter soli KCTC 22011, whole genome shotgun sequence.</title>
        <authorList>
            <person name="Zhang X."/>
            <person name="Feng G."/>
            <person name="Zhu H."/>
        </authorList>
    </citation>
    <scope>NUCLEOTIDE SEQUENCE [LARGE SCALE GENOMIC DNA]</scope>
    <source>
        <strain evidence="1 2">KCTC 22011</strain>
    </source>
</reference>